<feature type="region of interest" description="Disordered" evidence="1">
    <location>
        <begin position="412"/>
        <end position="508"/>
    </location>
</feature>
<feature type="compositionally biased region" description="Polar residues" evidence="1">
    <location>
        <begin position="227"/>
        <end position="247"/>
    </location>
</feature>
<dbReference type="FunFam" id="1.25.40.990:FF:000010">
    <property type="entry name" value="Leukocyte receptor cluster member"/>
    <property type="match status" value="1"/>
</dbReference>
<dbReference type="PROSITE" id="PS50250">
    <property type="entry name" value="PCI"/>
    <property type="match status" value="1"/>
</dbReference>
<dbReference type="PANTHER" id="PTHR12436">
    <property type="entry name" value="80 KDA MCM3-ASSOCIATED PROTEIN"/>
    <property type="match status" value="1"/>
</dbReference>
<dbReference type="InterPro" id="IPR005062">
    <property type="entry name" value="SAC3/GANP/THP3_conserved"/>
</dbReference>
<feature type="compositionally biased region" description="Low complexity" evidence="1">
    <location>
        <begin position="438"/>
        <end position="447"/>
    </location>
</feature>
<feature type="compositionally biased region" description="Basic and acidic residues" evidence="1">
    <location>
        <begin position="44"/>
        <end position="60"/>
    </location>
</feature>
<keyword evidence="4" id="KW-1185">Reference proteome</keyword>
<comment type="caution">
    <text evidence="3">The sequence shown here is derived from an EMBL/GenBank/DDBJ whole genome shotgun (WGS) entry which is preliminary data.</text>
</comment>
<proteinExistence type="predicted"/>
<feature type="compositionally biased region" description="Basic and acidic residues" evidence="1">
    <location>
        <begin position="21"/>
        <end position="33"/>
    </location>
</feature>
<dbReference type="EMBL" id="CAXITT010000004">
    <property type="protein sequence ID" value="CAL1526348.1"/>
    <property type="molecule type" value="Genomic_DNA"/>
</dbReference>
<dbReference type="PANTHER" id="PTHR12436:SF4">
    <property type="entry name" value="LEUKOCYTE RECEPTOR CLUSTER MEMBER 8"/>
    <property type="match status" value="1"/>
</dbReference>
<dbReference type="Gene3D" id="1.25.40.990">
    <property type="match status" value="1"/>
</dbReference>
<dbReference type="InterPro" id="IPR045107">
    <property type="entry name" value="SAC3/GANP/THP3"/>
</dbReference>
<feature type="region of interest" description="Disordered" evidence="1">
    <location>
        <begin position="21"/>
        <end position="114"/>
    </location>
</feature>
<dbReference type="InterPro" id="IPR000717">
    <property type="entry name" value="PCI_dom"/>
</dbReference>
<reference evidence="3 4" key="1">
    <citation type="submission" date="2024-04" db="EMBL/GenBank/DDBJ databases">
        <authorList>
            <consortium name="Genoscope - CEA"/>
            <person name="William W."/>
        </authorList>
    </citation>
    <scope>NUCLEOTIDE SEQUENCE [LARGE SCALE GENOMIC DNA]</scope>
</reference>
<dbReference type="Proteomes" id="UP001497497">
    <property type="component" value="Unassembled WGS sequence"/>
</dbReference>
<evidence type="ECO:0000259" key="2">
    <source>
        <dbReference type="PROSITE" id="PS50250"/>
    </source>
</evidence>
<feature type="compositionally biased region" description="Polar residues" evidence="1">
    <location>
        <begin position="79"/>
        <end position="92"/>
    </location>
</feature>
<dbReference type="AlphaFoldDB" id="A0AAV2GYA3"/>
<evidence type="ECO:0000313" key="3">
    <source>
        <dbReference type="EMBL" id="CAL1526348.1"/>
    </source>
</evidence>
<feature type="compositionally biased region" description="Low complexity" evidence="1">
    <location>
        <begin position="473"/>
        <end position="485"/>
    </location>
</feature>
<evidence type="ECO:0000256" key="1">
    <source>
        <dbReference type="SAM" id="MobiDB-lite"/>
    </source>
</evidence>
<feature type="region of interest" description="Disordered" evidence="1">
    <location>
        <begin position="162"/>
        <end position="280"/>
    </location>
</feature>
<feature type="compositionally biased region" description="Basic residues" evidence="1">
    <location>
        <begin position="490"/>
        <end position="506"/>
    </location>
</feature>
<name>A0AAV2GYA3_LYMST</name>
<organism evidence="3 4">
    <name type="scientific">Lymnaea stagnalis</name>
    <name type="common">Great pond snail</name>
    <name type="synonym">Helix stagnalis</name>
    <dbReference type="NCBI Taxonomy" id="6523"/>
    <lineage>
        <taxon>Eukaryota</taxon>
        <taxon>Metazoa</taxon>
        <taxon>Spiralia</taxon>
        <taxon>Lophotrochozoa</taxon>
        <taxon>Mollusca</taxon>
        <taxon>Gastropoda</taxon>
        <taxon>Heterobranchia</taxon>
        <taxon>Euthyneura</taxon>
        <taxon>Panpulmonata</taxon>
        <taxon>Hygrophila</taxon>
        <taxon>Lymnaeoidea</taxon>
        <taxon>Lymnaeidae</taxon>
        <taxon>Lymnaea</taxon>
    </lineage>
</organism>
<feature type="compositionally biased region" description="Low complexity" evidence="1">
    <location>
        <begin position="183"/>
        <end position="193"/>
    </location>
</feature>
<feature type="compositionally biased region" description="Polar residues" evidence="1">
    <location>
        <begin position="206"/>
        <end position="219"/>
    </location>
</feature>
<gene>
    <name evidence="3" type="ORF">GSLYS_00000525001</name>
</gene>
<protein>
    <recommendedName>
        <fullName evidence="2">PCI domain-containing protein</fullName>
    </recommendedName>
</protein>
<evidence type="ECO:0000313" key="4">
    <source>
        <dbReference type="Proteomes" id="UP001497497"/>
    </source>
</evidence>
<feature type="compositionally biased region" description="Basic residues" evidence="1">
    <location>
        <begin position="448"/>
        <end position="472"/>
    </location>
</feature>
<sequence>MAVMAAEVKPEWMAALKALEDQHKPKEFPDRPEWTNAMKALHNMKSDKKGNKIEDQEQKEGSSAIDSNSSDESKSKSSPNDCSSGFQSHQSLMSDMGGPPSMSSHMNQSQSPFGYGYPPPGMGYGPPNVYQQYGYPFGYGGSGYMGNPYGVPPPWVNNYGPGNFGSLQGPRGPLGPIGPPPGSFGNPNMGPSPDHNNFRGPHPQRFSFNETHRGNMNSDRSSDNTHDNGSPDNHGQSPRFNNRNKQAPGTGGIRFQLPKRKNLNSNNPMDNPLRGSINKFNRGEITHPSAITSEMNAAGESAKTNSSCDDSKSGDMSSEAAGEWPQPLKDYVQRAFASVVNESQKDQVERVLKEKLTRIFNSPGGANAIDWDNEPLPVDAVNLVGGTASQVSKFGNGGRMMNFQQFGRGALNQRNMGTPQRPLYSRDRVPTYRRSRSRSFSSSSRSWSRSRSRSRSRSSSPGRRRRRFRHSSNSRSLSPESNRSSPVKGKFGKNRGRGAKTPRGRGGKITAKVEGDFISFSTNKKNKKKNQQTKGALKFTLDDDDPMKQARMELRAARFAGQLNKQKQRVMITINGSVNSNTKDEDMDLEEFTVIGTCQDLEKPYLRLTGAPDSKQIRPPSVLKKALANVQEKWQKKTDYRYACEQLKSIRQDLTVQGIRDSFTVRVYETHARIAMEKGDHEEFNQCQTQLKLLYHEGLKGNQLEFKAYRILYYIYTSNTLDLTTALASLSQECRKDVCIKHALDVRIAWSLNNYHRFFKLYENAPKMSGYLMDWFIDRVRKSALKLLLKSYRPFLPIEFFQKELAFTDKGKCLEFLQEKGVTFTDHNNTVDCKANMAILQSL</sequence>
<dbReference type="GO" id="GO:0005634">
    <property type="term" value="C:nucleus"/>
    <property type="evidence" value="ECO:0007669"/>
    <property type="project" value="TreeGrafter"/>
</dbReference>
<accession>A0AAV2GYA3</accession>
<dbReference type="Pfam" id="PF03399">
    <property type="entry name" value="SAC3_GANP"/>
    <property type="match status" value="1"/>
</dbReference>
<feature type="compositionally biased region" description="Low complexity" evidence="1">
    <location>
        <begin position="93"/>
        <end position="106"/>
    </location>
</feature>
<feature type="domain" description="PCI" evidence="2">
    <location>
        <begin position="680"/>
        <end position="843"/>
    </location>
</feature>
<feature type="region of interest" description="Disordered" evidence="1">
    <location>
        <begin position="296"/>
        <end position="322"/>
    </location>
</feature>